<comment type="similarity">
    <text evidence="1">Belongs to the HAD-like hydrolase superfamily. NagD family.</text>
</comment>
<dbReference type="SUPFAM" id="SSF56784">
    <property type="entry name" value="HAD-like"/>
    <property type="match status" value="1"/>
</dbReference>
<feature type="active site" description="Proton donor" evidence="2">
    <location>
        <position position="15"/>
    </location>
</feature>
<organism evidence="5 6">
    <name type="scientific">Candidatus Stercoripulliclostridium merdipullorum</name>
    <dbReference type="NCBI Taxonomy" id="2840952"/>
    <lineage>
        <taxon>Bacteria</taxon>
        <taxon>Bacillati</taxon>
        <taxon>Bacillota</taxon>
        <taxon>Clostridia</taxon>
        <taxon>Eubacteriales</taxon>
        <taxon>Candidatus Stercoripulliclostridium</taxon>
    </lineage>
</organism>
<dbReference type="PIRSF" id="PIRSF000915">
    <property type="entry name" value="PGP-type_phosphatase"/>
    <property type="match status" value="1"/>
</dbReference>
<reference evidence="5" key="1">
    <citation type="submission" date="2020-10" db="EMBL/GenBank/DDBJ databases">
        <authorList>
            <person name="Gilroy R."/>
        </authorList>
    </citation>
    <scope>NUCLEOTIDE SEQUENCE</scope>
    <source>
        <strain evidence="5">23406</strain>
    </source>
</reference>
<sequence length="258" mass="28218">MEFRTDAEVYLFDLDGTVYLGNKPIDGAIETLKKLTAAGKKVCFLTNNSSRDKSEYVKKISGMGYPVEPYQIVTSTMATIQYLKTRKPGKTVFPVGTPTFVKEIEEAGIVVADDADIVLLAFDTTLTYDKLWKANVLLEKGKEFIATHPDTVCPSDIGDMPDVGALIALMECSCGRAPSVICGKPYSPMAEIIDRIFAVPKEKIIMVGDRLYTDILFGINNGYQSALVYSGETTPEMLSTSGIQPTYVLPTINELILG</sequence>
<dbReference type="InterPro" id="IPR006357">
    <property type="entry name" value="HAD-SF_hydro_IIA"/>
</dbReference>
<evidence type="ECO:0000256" key="1">
    <source>
        <dbReference type="PIRNR" id="PIRNR000915"/>
    </source>
</evidence>
<comment type="caution">
    <text evidence="5">The sequence shown here is derived from an EMBL/GenBank/DDBJ whole genome shotgun (WGS) entry which is preliminary data.</text>
</comment>
<dbReference type="Pfam" id="PF13242">
    <property type="entry name" value="Hydrolase_like"/>
    <property type="match status" value="1"/>
</dbReference>
<feature type="binding site" evidence="4">
    <location>
        <position position="13"/>
    </location>
    <ligand>
        <name>Mg(2+)</name>
        <dbReference type="ChEBI" id="CHEBI:18420"/>
    </ligand>
</feature>
<evidence type="ECO:0000256" key="4">
    <source>
        <dbReference type="PIRSR" id="PIRSR000915-3"/>
    </source>
</evidence>
<feature type="binding site" evidence="3">
    <location>
        <position position="184"/>
    </location>
    <ligand>
        <name>substrate</name>
    </ligand>
</feature>
<keyword evidence="5" id="KW-0378">Hydrolase</keyword>
<accession>A0A9D1NCS7</accession>
<evidence type="ECO:0000313" key="6">
    <source>
        <dbReference type="Proteomes" id="UP000886891"/>
    </source>
</evidence>
<dbReference type="InterPro" id="IPR023214">
    <property type="entry name" value="HAD_sf"/>
</dbReference>
<feature type="binding site" evidence="4">
    <location>
        <position position="15"/>
    </location>
    <ligand>
        <name>Mg(2+)</name>
        <dbReference type="ChEBI" id="CHEBI:18420"/>
    </ligand>
</feature>
<protein>
    <recommendedName>
        <fullName evidence="1">Acid sugar phosphatase</fullName>
        <ecNumber evidence="1">3.1.3.-</ecNumber>
    </recommendedName>
</protein>
<reference evidence="5" key="2">
    <citation type="journal article" date="2021" name="PeerJ">
        <title>Extensive microbial diversity within the chicken gut microbiome revealed by metagenomics and culture.</title>
        <authorList>
            <person name="Gilroy R."/>
            <person name="Ravi A."/>
            <person name="Getino M."/>
            <person name="Pursley I."/>
            <person name="Horton D.L."/>
            <person name="Alikhan N.F."/>
            <person name="Baker D."/>
            <person name="Gharbi K."/>
            <person name="Hall N."/>
            <person name="Watson M."/>
            <person name="Adriaenssens E.M."/>
            <person name="Foster-Nyarko E."/>
            <person name="Jarju S."/>
            <person name="Secka A."/>
            <person name="Antonio M."/>
            <person name="Oren A."/>
            <person name="Chaudhuri R.R."/>
            <person name="La Ragione R."/>
            <person name="Hildebrand F."/>
            <person name="Pallen M.J."/>
        </authorList>
    </citation>
    <scope>NUCLEOTIDE SEQUENCE</scope>
    <source>
        <strain evidence="5">23406</strain>
    </source>
</reference>
<feature type="active site" description="Nucleophile" evidence="2">
    <location>
        <position position="13"/>
    </location>
</feature>
<proteinExistence type="inferred from homology"/>
<gene>
    <name evidence="5" type="ORF">IAB14_03920</name>
</gene>
<name>A0A9D1NCS7_9FIRM</name>
<dbReference type="EMBL" id="DVOH01000027">
    <property type="protein sequence ID" value="HIV00247.1"/>
    <property type="molecule type" value="Genomic_DNA"/>
</dbReference>
<dbReference type="EC" id="3.1.3.-" evidence="1"/>
<dbReference type="GO" id="GO:0005737">
    <property type="term" value="C:cytoplasm"/>
    <property type="evidence" value="ECO:0007669"/>
    <property type="project" value="TreeGrafter"/>
</dbReference>
<dbReference type="Gene3D" id="3.40.50.1000">
    <property type="entry name" value="HAD superfamily/HAD-like"/>
    <property type="match status" value="2"/>
</dbReference>
<evidence type="ECO:0000313" key="5">
    <source>
        <dbReference type="EMBL" id="HIV00247.1"/>
    </source>
</evidence>
<evidence type="ECO:0000256" key="3">
    <source>
        <dbReference type="PIRSR" id="PIRSR000915-2"/>
    </source>
</evidence>
<dbReference type="GO" id="GO:0016791">
    <property type="term" value="F:phosphatase activity"/>
    <property type="evidence" value="ECO:0007669"/>
    <property type="project" value="TreeGrafter"/>
</dbReference>
<dbReference type="Proteomes" id="UP000886891">
    <property type="component" value="Unassembled WGS sequence"/>
</dbReference>
<keyword evidence="1 4" id="KW-0479">Metal-binding</keyword>
<dbReference type="Pfam" id="PF13344">
    <property type="entry name" value="Hydrolase_6"/>
    <property type="match status" value="1"/>
</dbReference>
<evidence type="ECO:0000256" key="2">
    <source>
        <dbReference type="PIRSR" id="PIRSR000915-1"/>
    </source>
</evidence>
<keyword evidence="1 4" id="KW-0460">Magnesium</keyword>
<dbReference type="PANTHER" id="PTHR19288">
    <property type="entry name" value="4-NITROPHENYLPHOSPHATASE-RELATED"/>
    <property type="match status" value="1"/>
</dbReference>
<feature type="binding site" evidence="4">
    <location>
        <position position="209"/>
    </location>
    <ligand>
        <name>Mg(2+)</name>
        <dbReference type="ChEBI" id="CHEBI:18420"/>
    </ligand>
</feature>
<comment type="cofactor">
    <cofactor evidence="4">
        <name>Mg(2+)</name>
        <dbReference type="ChEBI" id="CHEBI:18420"/>
    </cofactor>
    <text evidence="4">Divalent metal ions. Mg(2+) is the most effective.</text>
</comment>
<dbReference type="PANTHER" id="PTHR19288:SF46">
    <property type="entry name" value="HALOACID DEHALOGENASE-LIKE HYDROLASE DOMAIN-CONTAINING PROTEIN 2"/>
    <property type="match status" value="1"/>
</dbReference>
<dbReference type="NCBIfam" id="TIGR01460">
    <property type="entry name" value="HAD-SF-IIA"/>
    <property type="match status" value="1"/>
</dbReference>
<dbReference type="GO" id="GO:0046872">
    <property type="term" value="F:metal ion binding"/>
    <property type="evidence" value="ECO:0007669"/>
    <property type="project" value="UniProtKB-KW"/>
</dbReference>
<dbReference type="InterPro" id="IPR036412">
    <property type="entry name" value="HAD-like_sf"/>
</dbReference>
<comment type="function">
    <text evidence="1">Catalyzes the dephosphorylation of 2-6 carbon acid sugars in vitro.</text>
</comment>
<dbReference type="AlphaFoldDB" id="A0A9D1NCS7"/>